<evidence type="ECO:0000313" key="1">
    <source>
        <dbReference type="EMBL" id="KAJ4410755.1"/>
    </source>
</evidence>
<accession>A0A9W8ZNU5</accession>
<dbReference type="Proteomes" id="UP001140510">
    <property type="component" value="Unassembled WGS sequence"/>
</dbReference>
<protein>
    <submittedName>
        <fullName evidence="1">Uncharacterized protein</fullName>
    </submittedName>
</protein>
<sequence length="78" mass="8868">MAQRDAIDYNARMASHPASCILSFFVSDGLHWDQNNVGKDPIYDAGHLYRWPGDNIEIQLDTELGLDENIDYVFGSTY</sequence>
<comment type="caution">
    <text evidence="1">The sequence shown here is derived from an EMBL/GenBank/DDBJ whole genome shotgun (WGS) entry which is preliminary data.</text>
</comment>
<dbReference type="EMBL" id="JAPEVA010000007">
    <property type="protein sequence ID" value="KAJ4410755.1"/>
    <property type="molecule type" value="Genomic_DNA"/>
</dbReference>
<organism evidence="1 2">
    <name type="scientific">Didymella pomorum</name>
    <dbReference type="NCBI Taxonomy" id="749634"/>
    <lineage>
        <taxon>Eukaryota</taxon>
        <taxon>Fungi</taxon>
        <taxon>Dikarya</taxon>
        <taxon>Ascomycota</taxon>
        <taxon>Pezizomycotina</taxon>
        <taxon>Dothideomycetes</taxon>
        <taxon>Pleosporomycetidae</taxon>
        <taxon>Pleosporales</taxon>
        <taxon>Pleosporineae</taxon>
        <taxon>Didymellaceae</taxon>
        <taxon>Didymella</taxon>
    </lineage>
</organism>
<reference evidence="1" key="1">
    <citation type="submission" date="2022-10" db="EMBL/GenBank/DDBJ databases">
        <title>Tapping the CABI collections for fungal endophytes: first genome assemblies for Collariella, Neodidymelliopsis, Ascochyta clinopodiicola, Didymella pomorum, Didymosphaeria variabile, Neocosmospora piperis and Neocucurbitaria cava.</title>
        <authorList>
            <person name="Hill R."/>
        </authorList>
    </citation>
    <scope>NUCLEOTIDE SEQUENCE</scope>
    <source>
        <strain evidence="1">IMI 355091</strain>
    </source>
</reference>
<dbReference type="AlphaFoldDB" id="A0A9W8ZNU5"/>
<proteinExistence type="predicted"/>
<keyword evidence="2" id="KW-1185">Reference proteome</keyword>
<name>A0A9W8ZNU5_9PLEO</name>
<evidence type="ECO:0000313" key="2">
    <source>
        <dbReference type="Proteomes" id="UP001140510"/>
    </source>
</evidence>
<gene>
    <name evidence="1" type="ORF">N0V91_001683</name>
</gene>